<evidence type="ECO:0000313" key="2">
    <source>
        <dbReference type="EMBL" id="PFG35844.1"/>
    </source>
</evidence>
<dbReference type="InterPro" id="IPR029068">
    <property type="entry name" value="Glyas_Bleomycin-R_OHBP_Dase"/>
</dbReference>
<evidence type="ECO:0000259" key="1">
    <source>
        <dbReference type="Pfam" id="PF06983"/>
    </source>
</evidence>
<keyword evidence="2" id="KW-0830">Ubiquinone</keyword>
<comment type="caution">
    <text evidence="2">The sequence shown here is derived from an EMBL/GenBank/DDBJ whole genome shotgun (WGS) entry which is preliminary data.</text>
</comment>
<dbReference type="Gene3D" id="3.30.720.110">
    <property type="match status" value="1"/>
</dbReference>
<keyword evidence="3" id="KW-1185">Reference proteome</keyword>
<feature type="domain" description="PhnB-like" evidence="1">
    <location>
        <begin position="152"/>
        <end position="269"/>
    </location>
</feature>
<sequence>MTTTITPNIWYAGDAEEAAAAYTAFFPDSHVVQTVRYPSEGLPDFQKDMAGKVLTIDLVVGGLPLTLINADATFRPNPSISFMVNFDPSRDPEAREHLDELWARLAEGGRVLMELGQYPHSPRYGWVEDRFGVSWQLILTNPDGDPRPFVLPTFLFGGPAQNRAAEASAYYREVLPGSHEGATVLYPEALGPAVAGSVMFSDLVLAGTWVAMMDAAAEVDHTFGEGVSLAVTAADQAEIDRLWAALSAVPEAEQCGWCKDRFGVSWQVVPENMGELMAHPGSYERLMQMKKIVVAEL</sequence>
<dbReference type="Proteomes" id="UP000221394">
    <property type="component" value="Unassembled WGS sequence"/>
</dbReference>
<dbReference type="CDD" id="cd06588">
    <property type="entry name" value="PhnB_like"/>
    <property type="match status" value="2"/>
</dbReference>
<dbReference type="AlphaFoldDB" id="A0A2A9EAE3"/>
<dbReference type="EMBL" id="PDJH01000001">
    <property type="protein sequence ID" value="PFG35844.1"/>
    <property type="molecule type" value="Genomic_DNA"/>
</dbReference>
<keyword evidence="2" id="KW-0489">Methyltransferase</keyword>
<gene>
    <name evidence="2" type="ORF">ATL41_0544</name>
</gene>
<dbReference type="OrthoDB" id="9806473at2"/>
<dbReference type="InterPro" id="IPR028973">
    <property type="entry name" value="PhnB-like"/>
</dbReference>
<dbReference type="SUPFAM" id="SSF54593">
    <property type="entry name" value="Glyoxalase/Bleomycin resistance protein/Dihydroxybiphenyl dioxygenase"/>
    <property type="match status" value="2"/>
</dbReference>
<dbReference type="Pfam" id="PF06983">
    <property type="entry name" value="3-dmu-9_3-mt"/>
    <property type="match status" value="2"/>
</dbReference>
<dbReference type="PANTHER" id="PTHR33990:SF1">
    <property type="entry name" value="PROTEIN YJDN"/>
    <property type="match status" value="1"/>
</dbReference>
<dbReference type="Gene3D" id="3.30.720.100">
    <property type="match status" value="1"/>
</dbReference>
<evidence type="ECO:0000313" key="3">
    <source>
        <dbReference type="Proteomes" id="UP000221394"/>
    </source>
</evidence>
<dbReference type="GO" id="GO:0032259">
    <property type="term" value="P:methylation"/>
    <property type="evidence" value="ECO:0007669"/>
    <property type="project" value="UniProtKB-KW"/>
</dbReference>
<protein>
    <submittedName>
        <fullName evidence="2">Putative 3-demethylubiquinone-9 3-methyltransferase (Glyoxalase superfamily)</fullName>
    </submittedName>
</protein>
<organism evidence="2 3">
    <name type="scientific">Flavimobilis soli</name>
    <dbReference type="NCBI Taxonomy" id="442709"/>
    <lineage>
        <taxon>Bacteria</taxon>
        <taxon>Bacillati</taxon>
        <taxon>Actinomycetota</taxon>
        <taxon>Actinomycetes</taxon>
        <taxon>Micrococcales</taxon>
        <taxon>Jonesiaceae</taxon>
        <taxon>Flavimobilis</taxon>
    </lineage>
</organism>
<dbReference type="RefSeq" id="WP_098457087.1">
    <property type="nucleotide sequence ID" value="NZ_PDJH01000001.1"/>
</dbReference>
<accession>A0A2A9EAE3</accession>
<dbReference type="GO" id="GO:0008168">
    <property type="term" value="F:methyltransferase activity"/>
    <property type="evidence" value="ECO:0007669"/>
    <property type="project" value="UniProtKB-KW"/>
</dbReference>
<proteinExistence type="predicted"/>
<dbReference type="PANTHER" id="PTHR33990">
    <property type="entry name" value="PROTEIN YJDN-RELATED"/>
    <property type="match status" value="1"/>
</dbReference>
<feature type="domain" description="PhnB-like" evidence="1">
    <location>
        <begin position="4"/>
        <end position="138"/>
    </location>
</feature>
<keyword evidence="2" id="KW-0808">Transferase</keyword>
<name>A0A2A9EAE3_9MICO</name>
<reference evidence="2 3" key="1">
    <citation type="submission" date="2017-10" db="EMBL/GenBank/DDBJ databases">
        <title>Sequencing the genomes of 1000 actinobacteria strains.</title>
        <authorList>
            <person name="Klenk H.-P."/>
        </authorList>
    </citation>
    <scope>NUCLEOTIDE SEQUENCE [LARGE SCALE GENOMIC DNA]</scope>
    <source>
        <strain evidence="2 3">DSM 21574</strain>
    </source>
</reference>
<dbReference type="Gene3D" id="3.10.180.10">
    <property type="entry name" value="2,3-Dihydroxybiphenyl 1,2-Dioxygenase, domain 1"/>
    <property type="match status" value="1"/>
</dbReference>